<dbReference type="InterPro" id="IPR050712">
    <property type="entry name" value="NAD(P)H-dep_reductase"/>
</dbReference>
<dbReference type="PANTHER" id="PTHR30543">
    <property type="entry name" value="CHROMATE REDUCTASE"/>
    <property type="match status" value="1"/>
</dbReference>
<dbReference type="Proteomes" id="UP000396862">
    <property type="component" value="Unassembled WGS sequence"/>
</dbReference>
<dbReference type="SUPFAM" id="SSF52218">
    <property type="entry name" value="Flavoproteins"/>
    <property type="match status" value="1"/>
</dbReference>
<dbReference type="GO" id="GO:0010181">
    <property type="term" value="F:FMN binding"/>
    <property type="evidence" value="ECO:0007669"/>
    <property type="project" value="TreeGrafter"/>
</dbReference>
<organism evidence="3 4">
    <name type="scientific">Prolixibacter denitrificans</name>
    <dbReference type="NCBI Taxonomy" id="1541063"/>
    <lineage>
        <taxon>Bacteria</taxon>
        <taxon>Pseudomonadati</taxon>
        <taxon>Bacteroidota</taxon>
        <taxon>Bacteroidia</taxon>
        <taxon>Marinilabiliales</taxon>
        <taxon>Prolixibacteraceae</taxon>
        <taxon>Prolixibacter</taxon>
    </lineage>
</organism>
<keyword evidence="5" id="KW-1185">Reference proteome</keyword>
<evidence type="ECO:0000313" key="2">
    <source>
        <dbReference type="EMBL" id="GET23220.1"/>
    </source>
</evidence>
<dbReference type="EMBL" id="PYGC01000003">
    <property type="protein sequence ID" value="PSK83675.1"/>
    <property type="molecule type" value="Genomic_DNA"/>
</dbReference>
<sequence length="179" mass="19139">MTSSKKKILAISGSTKQQSVNLAMLKAIAATYSGRITVDLYDGIDKIPHFNPDKDTDTPPESVVDFRNRIATSDGVIICTPEYVFSLPGSLKNAIEWTVSTTIFSKKPVALIVAAASGEKAIESLRLIMSTLDATVPANGSLLIKGAKGKIGPNGVITDAETEAKLNTLMDNFLRLLDK</sequence>
<dbReference type="InterPro" id="IPR029039">
    <property type="entry name" value="Flavoprotein-like_sf"/>
</dbReference>
<dbReference type="AlphaFoldDB" id="A0A2P8CFB9"/>
<reference evidence="3 4" key="1">
    <citation type="submission" date="2018-03" db="EMBL/GenBank/DDBJ databases">
        <title>Genomic Encyclopedia of Archaeal and Bacterial Type Strains, Phase II (KMG-II): from individual species to whole genera.</title>
        <authorList>
            <person name="Goeker M."/>
        </authorList>
    </citation>
    <scope>NUCLEOTIDE SEQUENCE [LARGE SCALE GENOMIC DNA]</scope>
    <source>
        <strain evidence="3 4">DSM 27267</strain>
    </source>
</reference>
<dbReference type="Proteomes" id="UP000240621">
    <property type="component" value="Unassembled WGS sequence"/>
</dbReference>
<evidence type="ECO:0000259" key="1">
    <source>
        <dbReference type="Pfam" id="PF03358"/>
    </source>
</evidence>
<name>A0A2P8CFB9_9BACT</name>
<dbReference type="OrthoDB" id="9812295at2"/>
<reference evidence="2 5" key="2">
    <citation type="submission" date="2019-10" db="EMBL/GenBank/DDBJ databases">
        <title>Prolixibacter strains distinguished by the presence of nitrate reductase genes were adept at nitrate-dependent anaerobic corrosion of metallic iron and carbon steel.</title>
        <authorList>
            <person name="Iino T."/>
            <person name="Shono N."/>
            <person name="Ito K."/>
            <person name="Nakamura R."/>
            <person name="Sueoka K."/>
            <person name="Harayama S."/>
            <person name="Ohkuma M."/>
        </authorList>
    </citation>
    <scope>NUCLEOTIDE SEQUENCE [LARGE SCALE GENOMIC DNA]</scope>
    <source>
        <strain evidence="2 5">MIC1-1</strain>
    </source>
</reference>
<dbReference type="Gene3D" id="3.40.50.360">
    <property type="match status" value="1"/>
</dbReference>
<accession>A0A2P8CFB9</accession>
<dbReference type="GO" id="GO:0005829">
    <property type="term" value="C:cytosol"/>
    <property type="evidence" value="ECO:0007669"/>
    <property type="project" value="TreeGrafter"/>
</dbReference>
<dbReference type="GO" id="GO:0016491">
    <property type="term" value="F:oxidoreductase activity"/>
    <property type="evidence" value="ECO:0007669"/>
    <property type="project" value="InterPro"/>
</dbReference>
<evidence type="ECO:0000313" key="5">
    <source>
        <dbReference type="Proteomes" id="UP000396862"/>
    </source>
</evidence>
<dbReference type="Pfam" id="PF03358">
    <property type="entry name" value="FMN_red"/>
    <property type="match status" value="1"/>
</dbReference>
<dbReference type="InterPro" id="IPR005025">
    <property type="entry name" value="FMN_Rdtase-like_dom"/>
</dbReference>
<comment type="caution">
    <text evidence="3">The sequence shown here is derived from an EMBL/GenBank/DDBJ whole genome shotgun (WGS) entry which is preliminary data.</text>
</comment>
<dbReference type="EMBL" id="BLAU01000001">
    <property type="protein sequence ID" value="GET23220.1"/>
    <property type="molecule type" value="Genomic_DNA"/>
</dbReference>
<protein>
    <submittedName>
        <fullName evidence="3">NAD(P)H-dependent FMN reductase</fullName>
    </submittedName>
</protein>
<gene>
    <name evidence="3" type="ORF">CLV93_10390</name>
    <name evidence="2" type="ORF">JCM18694_34660</name>
</gene>
<feature type="domain" description="NADPH-dependent FMN reductase-like" evidence="1">
    <location>
        <begin position="7"/>
        <end position="146"/>
    </location>
</feature>
<evidence type="ECO:0000313" key="3">
    <source>
        <dbReference type="EMBL" id="PSK83675.1"/>
    </source>
</evidence>
<proteinExistence type="predicted"/>
<dbReference type="PANTHER" id="PTHR30543:SF21">
    <property type="entry name" value="NAD(P)H-DEPENDENT FMN REDUCTASE LOT6"/>
    <property type="match status" value="1"/>
</dbReference>
<dbReference type="RefSeq" id="WP_106541519.1">
    <property type="nucleotide sequence ID" value="NZ_BLAU01000001.1"/>
</dbReference>
<evidence type="ECO:0000313" key="4">
    <source>
        <dbReference type="Proteomes" id="UP000240621"/>
    </source>
</evidence>